<sequence length="68" mass="7139">MIVGRPLMVFVVPIDVEFDPARKNFSESGGVGFTADEAAAAEKGFCCACSVEDRVNSAELRGGNSAEL</sequence>
<proteinExistence type="predicted"/>
<organism evidence="1">
    <name type="scientific">Sesamum radiatum</name>
    <name type="common">Black benniseed</name>
    <dbReference type="NCBI Taxonomy" id="300843"/>
    <lineage>
        <taxon>Eukaryota</taxon>
        <taxon>Viridiplantae</taxon>
        <taxon>Streptophyta</taxon>
        <taxon>Embryophyta</taxon>
        <taxon>Tracheophyta</taxon>
        <taxon>Spermatophyta</taxon>
        <taxon>Magnoliopsida</taxon>
        <taxon>eudicotyledons</taxon>
        <taxon>Gunneridae</taxon>
        <taxon>Pentapetalae</taxon>
        <taxon>asterids</taxon>
        <taxon>lamiids</taxon>
        <taxon>Lamiales</taxon>
        <taxon>Pedaliaceae</taxon>
        <taxon>Sesamum</taxon>
    </lineage>
</organism>
<reference evidence="1" key="2">
    <citation type="journal article" date="2024" name="Plant">
        <title>Genomic evolution and insights into agronomic trait innovations of Sesamum species.</title>
        <authorList>
            <person name="Miao H."/>
            <person name="Wang L."/>
            <person name="Qu L."/>
            <person name="Liu H."/>
            <person name="Sun Y."/>
            <person name="Le M."/>
            <person name="Wang Q."/>
            <person name="Wei S."/>
            <person name="Zheng Y."/>
            <person name="Lin W."/>
            <person name="Duan Y."/>
            <person name="Cao H."/>
            <person name="Xiong S."/>
            <person name="Wang X."/>
            <person name="Wei L."/>
            <person name="Li C."/>
            <person name="Ma Q."/>
            <person name="Ju M."/>
            <person name="Zhao R."/>
            <person name="Li G."/>
            <person name="Mu C."/>
            <person name="Tian Q."/>
            <person name="Mei H."/>
            <person name="Zhang T."/>
            <person name="Gao T."/>
            <person name="Zhang H."/>
        </authorList>
    </citation>
    <scope>NUCLEOTIDE SEQUENCE</scope>
    <source>
        <strain evidence="1">G02</strain>
    </source>
</reference>
<gene>
    <name evidence="2" type="ORF">Sradi_1780100</name>
    <name evidence="1" type="ORF">Sradi_2777800</name>
</gene>
<accession>A0AAW2S8V2</accession>
<protein>
    <submittedName>
        <fullName evidence="1">Uncharacterized protein</fullName>
    </submittedName>
</protein>
<comment type="caution">
    <text evidence="1">The sequence shown here is derived from an EMBL/GenBank/DDBJ whole genome shotgun (WGS) entry which is preliminary data.</text>
</comment>
<evidence type="ECO:0000313" key="1">
    <source>
        <dbReference type="EMBL" id="KAL0388960.1"/>
    </source>
</evidence>
<evidence type="ECO:0000313" key="2">
    <source>
        <dbReference type="EMBL" id="KAL0408457.1"/>
    </source>
</evidence>
<reference evidence="1" key="1">
    <citation type="submission" date="2020-06" db="EMBL/GenBank/DDBJ databases">
        <authorList>
            <person name="Li T."/>
            <person name="Hu X."/>
            <person name="Zhang T."/>
            <person name="Song X."/>
            <person name="Zhang H."/>
            <person name="Dai N."/>
            <person name="Sheng W."/>
            <person name="Hou X."/>
            <person name="Wei L."/>
        </authorList>
    </citation>
    <scope>NUCLEOTIDE SEQUENCE</scope>
    <source>
        <strain evidence="1">G02</strain>
        <tissue evidence="1">Leaf</tissue>
    </source>
</reference>
<dbReference type="AlphaFoldDB" id="A0AAW2S8V2"/>
<dbReference type="EMBL" id="JACGWJ010000007">
    <property type="protein sequence ID" value="KAL0408457.1"/>
    <property type="molecule type" value="Genomic_DNA"/>
</dbReference>
<dbReference type="EMBL" id="JACGWJ010000011">
    <property type="protein sequence ID" value="KAL0388960.1"/>
    <property type="molecule type" value="Genomic_DNA"/>
</dbReference>
<name>A0AAW2S8V2_SESRA</name>